<reference evidence="1 2" key="1">
    <citation type="journal article" date="2019" name="Nat. Ecol. Evol.">
        <title>Megaphylogeny resolves global patterns of mushroom evolution.</title>
        <authorList>
            <person name="Varga T."/>
            <person name="Krizsan K."/>
            <person name="Foldi C."/>
            <person name="Dima B."/>
            <person name="Sanchez-Garcia M."/>
            <person name="Sanchez-Ramirez S."/>
            <person name="Szollosi G.J."/>
            <person name="Szarkandi J.G."/>
            <person name="Papp V."/>
            <person name="Albert L."/>
            <person name="Andreopoulos W."/>
            <person name="Angelini C."/>
            <person name="Antonin V."/>
            <person name="Barry K.W."/>
            <person name="Bougher N.L."/>
            <person name="Buchanan P."/>
            <person name="Buyck B."/>
            <person name="Bense V."/>
            <person name="Catcheside P."/>
            <person name="Chovatia M."/>
            <person name="Cooper J."/>
            <person name="Damon W."/>
            <person name="Desjardin D."/>
            <person name="Finy P."/>
            <person name="Geml J."/>
            <person name="Haridas S."/>
            <person name="Hughes K."/>
            <person name="Justo A."/>
            <person name="Karasinski D."/>
            <person name="Kautmanova I."/>
            <person name="Kiss B."/>
            <person name="Kocsube S."/>
            <person name="Kotiranta H."/>
            <person name="LaButti K.M."/>
            <person name="Lechner B.E."/>
            <person name="Liimatainen K."/>
            <person name="Lipzen A."/>
            <person name="Lukacs Z."/>
            <person name="Mihaltcheva S."/>
            <person name="Morgado L.N."/>
            <person name="Niskanen T."/>
            <person name="Noordeloos M.E."/>
            <person name="Ohm R.A."/>
            <person name="Ortiz-Santana B."/>
            <person name="Ovrebo C."/>
            <person name="Racz N."/>
            <person name="Riley R."/>
            <person name="Savchenko A."/>
            <person name="Shiryaev A."/>
            <person name="Soop K."/>
            <person name="Spirin V."/>
            <person name="Szebenyi C."/>
            <person name="Tomsovsky M."/>
            <person name="Tulloss R.E."/>
            <person name="Uehling J."/>
            <person name="Grigoriev I.V."/>
            <person name="Vagvolgyi C."/>
            <person name="Papp T."/>
            <person name="Martin F.M."/>
            <person name="Miettinen O."/>
            <person name="Hibbett D.S."/>
            <person name="Nagy L.G."/>
        </authorList>
    </citation>
    <scope>NUCLEOTIDE SEQUENCE [LARGE SCALE GENOMIC DNA]</scope>
    <source>
        <strain evidence="1 2">NL-1719</strain>
    </source>
</reference>
<dbReference type="Proteomes" id="UP000308600">
    <property type="component" value="Unassembled WGS sequence"/>
</dbReference>
<evidence type="ECO:0000313" key="2">
    <source>
        <dbReference type="Proteomes" id="UP000308600"/>
    </source>
</evidence>
<name>A0ACD3B6F2_9AGAR</name>
<accession>A0ACD3B6F2</accession>
<dbReference type="EMBL" id="ML208276">
    <property type="protein sequence ID" value="TFK73416.1"/>
    <property type="molecule type" value="Genomic_DNA"/>
</dbReference>
<proteinExistence type="predicted"/>
<evidence type="ECO:0000313" key="1">
    <source>
        <dbReference type="EMBL" id="TFK73416.1"/>
    </source>
</evidence>
<organism evidence="1 2">
    <name type="scientific">Pluteus cervinus</name>
    <dbReference type="NCBI Taxonomy" id="181527"/>
    <lineage>
        <taxon>Eukaryota</taxon>
        <taxon>Fungi</taxon>
        <taxon>Dikarya</taxon>
        <taxon>Basidiomycota</taxon>
        <taxon>Agaricomycotina</taxon>
        <taxon>Agaricomycetes</taxon>
        <taxon>Agaricomycetidae</taxon>
        <taxon>Agaricales</taxon>
        <taxon>Pluteineae</taxon>
        <taxon>Pluteaceae</taxon>
        <taxon>Pluteus</taxon>
    </lineage>
</organism>
<keyword evidence="2" id="KW-1185">Reference proteome</keyword>
<sequence>MENPSPSSSGLVYTTLNEIDQIHIDTRKAFQSGRTKNVAYRKHQLLQLAYLVKDNAKRFEEALMQDLGKPPLETYFCEAGGSIAEVHYCYKRVGKWMRPEKPAGFSMNWTPMRPVMYKEPRGVVLIISPFNYPLFLTVCPLAGAIAAGNAVVIKPSELAPATSALLTELIPKYLDGEMVKVVNGGILESAKLLDLPWDHIMYTGGGRVGKIVAAAAAKHLTPVILELGGKSPVIVDPNCDLQLTAKRILWGKVSNAGQTCIAPDYILVPRSFQDTLIDALKTAYTQFYPENLQPSTPGVYGRMITPQAFNRVKKLLDDTDGEVVLGGETDETTKYIAPTVVKNVKGTDSLMSEEIFGPVLPIVPVEDLDEAIAFVNARDHPLALYVFTNSAEVKKKVFGSTTSGGVVANEVMIHPAAEGLPFGGVGPSGYGQYTGKFGFDTFTHMRASLDPPGWVDRLLGFRYPPYTEQGLKATFKFWPSLPARPKGPPPSLGSSSGNGSG</sequence>
<protein>
    <submittedName>
        <fullName evidence="1">NAD-aldehyde dehydrogenase</fullName>
    </submittedName>
</protein>
<gene>
    <name evidence="1" type="ORF">BDN72DRAFT_201873</name>
</gene>